<gene>
    <name evidence="2" type="ORF">J2S75_003253</name>
</gene>
<sequence length="41" mass="4622">MSETRKRNNPLYRAAGPQAHPANPEFRLPSIDEVAFQDAEP</sequence>
<proteinExistence type="predicted"/>
<organism evidence="2 3">
    <name type="scientific">Ancylobacter polymorphus</name>
    <dbReference type="NCBI Taxonomy" id="223390"/>
    <lineage>
        <taxon>Bacteria</taxon>
        <taxon>Pseudomonadati</taxon>
        <taxon>Pseudomonadota</taxon>
        <taxon>Alphaproteobacteria</taxon>
        <taxon>Hyphomicrobiales</taxon>
        <taxon>Xanthobacteraceae</taxon>
        <taxon>Ancylobacter</taxon>
    </lineage>
</organism>
<dbReference type="EMBL" id="JAUSUI010000006">
    <property type="protein sequence ID" value="MDQ0304217.1"/>
    <property type="molecule type" value="Genomic_DNA"/>
</dbReference>
<name>A0ABU0BEE6_9HYPH</name>
<comment type="caution">
    <text evidence="2">The sequence shown here is derived from an EMBL/GenBank/DDBJ whole genome shotgun (WGS) entry which is preliminary data.</text>
</comment>
<dbReference type="RefSeq" id="WP_307021210.1">
    <property type="nucleotide sequence ID" value="NZ_JAUSUI010000006.1"/>
</dbReference>
<dbReference type="Proteomes" id="UP001224682">
    <property type="component" value="Unassembled WGS sequence"/>
</dbReference>
<accession>A0ABU0BEE6</accession>
<evidence type="ECO:0000256" key="1">
    <source>
        <dbReference type="SAM" id="MobiDB-lite"/>
    </source>
</evidence>
<evidence type="ECO:0000313" key="2">
    <source>
        <dbReference type="EMBL" id="MDQ0304217.1"/>
    </source>
</evidence>
<feature type="region of interest" description="Disordered" evidence="1">
    <location>
        <begin position="1"/>
        <end position="29"/>
    </location>
</feature>
<protein>
    <submittedName>
        <fullName evidence="2">Uncharacterized protein</fullName>
    </submittedName>
</protein>
<keyword evidence="3" id="KW-1185">Reference proteome</keyword>
<reference evidence="2 3" key="1">
    <citation type="submission" date="2023-07" db="EMBL/GenBank/DDBJ databases">
        <title>Genomic Encyclopedia of Type Strains, Phase IV (KMG-IV): sequencing the most valuable type-strain genomes for metagenomic binning, comparative biology and taxonomic classification.</title>
        <authorList>
            <person name="Goeker M."/>
        </authorList>
    </citation>
    <scope>NUCLEOTIDE SEQUENCE [LARGE SCALE GENOMIC DNA]</scope>
    <source>
        <strain evidence="2 3">DSM 2457</strain>
    </source>
</reference>
<evidence type="ECO:0000313" key="3">
    <source>
        <dbReference type="Proteomes" id="UP001224682"/>
    </source>
</evidence>